<dbReference type="Gene3D" id="6.10.250.690">
    <property type="match status" value="1"/>
</dbReference>
<accession>A0A8J7TN79</accession>
<dbReference type="InterPro" id="IPR011006">
    <property type="entry name" value="CheY-like_superfamily"/>
</dbReference>
<evidence type="ECO:0000259" key="9">
    <source>
        <dbReference type="PROSITE" id="PS51755"/>
    </source>
</evidence>
<dbReference type="Pfam" id="PF00486">
    <property type="entry name" value="Trans_reg_C"/>
    <property type="match status" value="1"/>
</dbReference>
<dbReference type="PANTHER" id="PTHR48111">
    <property type="entry name" value="REGULATOR OF RPOS"/>
    <property type="match status" value="1"/>
</dbReference>
<evidence type="ECO:0000256" key="2">
    <source>
        <dbReference type="ARBA" id="ARBA00023012"/>
    </source>
</evidence>
<organism evidence="10 11">
    <name type="scientific">Candidatus Obscuribacter phosphatis</name>
    <dbReference type="NCBI Taxonomy" id="1906157"/>
    <lineage>
        <taxon>Bacteria</taxon>
        <taxon>Bacillati</taxon>
        <taxon>Candidatus Melainabacteria</taxon>
        <taxon>Candidatus Obscuribacterales</taxon>
        <taxon>Candidatus Obscuribacteraceae</taxon>
        <taxon>Candidatus Obscuribacter</taxon>
    </lineage>
</organism>
<evidence type="ECO:0000256" key="4">
    <source>
        <dbReference type="ARBA" id="ARBA00023125"/>
    </source>
</evidence>
<evidence type="ECO:0000313" key="10">
    <source>
        <dbReference type="EMBL" id="MBN8661791.1"/>
    </source>
</evidence>
<gene>
    <name evidence="10" type="ORF">J0M35_15600</name>
</gene>
<dbReference type="CDD" id="cd17624">
    <property type="entry name" value="REC_OmpR_PmrA-like"/>
    <property type="match status" value="1"/>
</dbReference>
<feature type="modified residue" description="4-aspartylphosphate" evidence="6">
    <location>
        <position position="52"/>
    </location>
</feature>
<dbReference type="SMART" id="SM00862">
    <property type="entry name" value="Trans_reg_C"/>
    <property type="match status" value="1"/>
</dbReference>
<dbReference type="Gene3D" id="3.40.50.2300">
    <property type="match status" value="1"/>
</dbReference>
<sequence>MAKILLVEDDTNLGQLLKLQLEQGRHLVDHVAAGFIALSQLKVNTYELIILDWMLPDLSGVDVCRQFRGQGGRTPILMLTARGSVEDRASGLNAGADDYLVKPFAPVELNARVQALLRRPVTYAGKLLTVRDIELDTETARVFRAGQEIDLTAKEFALLELLMRYPNQSFTLETILSRVWQSDSNASVDTVRTHMKTLRRKLGDTDETGIIRTKRGAGYRIVD</sequence>
<dbReference type="EMBL" id="JAFLCK010000025">
    <property type="protein sequence ID" value="MBN8661791.1"/>
    <property type="molecule type" value="Genomic_DNA"/>
</dbReference>
<evidence type="ECO:0000256" key="3">
    <source>
        <dbReference type="ARBA" id="ARBA00023015"/>
    </source>
</evidence>
<evidence type="ECO:0000313" key="11">
    <source>
        <dbReference type="Proteomes" id="UP000664277"/>
    </source>
</evidence>
<evidence type="ECO:0000256" key="7">
    <source>
        <dbReference type="PROSITE-ProRule" id="PRU01091"/>
    </source>
</evidence>
<dbReference type="GO" id="GO:0006355">
    <property type="term" value="P:regulation of DNA-templated transcription"/>
    <property type="evidence" value="ECO:0007669"/>
    <property type="project" value="InterPro"/>
</dbReference>
<evidence type="ECO:0000256" key="1">
    <source>
        <dbReference type="ARBA" id="ARBA00022553"/>
    </source>
</evidence>
<dbReference type="SUPFAM" id="SSF52172">
    <property type="entry name" value="CheY-like"/>
    <property type="match status" value="1"/>
</dbReference>
<dbReference type="InterPro" id="IPR039420">
    <property type="entry name" value="WalR-like"/>
</dbReference>
<evidence type="ECO:0000256" key="5">
    <source>
        <dbReference type="ARBA" id="ARBA00023163"/>
    </source>
</evidence>
<keyword evidence="1 6" id="KW-0597">Phosphoprotein</keyword>
<dbReference type="Proteomes" id="UP000664277">
    <property type="component" value="Unassembled WGS sequence"/>
</dbReference>
<dbReference type="PROSITE" id="PS50110">
    <property type="entry name" value="RESPONSE_REGULATORY"/>
    <property type="match status" value="1"/>
</dbReference>
<dbReference type="InterPro" id="IPR001867">
    <property type="entry name" value="OmpR/PhoB-type_DNA-bd"/>
</dbReference>
<protein>
    <submittedName>
        <fullName evidence="10">Response regulator transcription factor</fullName>
    </submittedName>
</protein>
<keyword evidence="4 7" id="KW-0238">DNA-binding</keyword>
<dbReference type="SMART" id="SM00448">
    <property type="entry name" value="REC"/>
    <property type="match status" value="1"/>
</dbReference>
<keyword evidence="5" id="KW-0804">Transcription</keyword>
<proteinExistence type="predicted"/>
<feature type="DNA-binding region" description="OmpR/PhoB-type" evidence="7">
    <location>
        <begin position="125"/>
        <end position="223"/>
    </location>
</feature>
<dbReference type="CDD" id="cd00383">
    <property type="entry name" value="trans_reg_C"/>
    <property type="match status" value="1"/>
</dbReference>
<evidence type="ECO:0000256" key="6">
    <source>
        <dbReference type="PROSITE-ProRule" id="PRU00169"/>
    </source>
</evidence>
<name>A0A8J7TN79_9BACT</name>
<dbReference type="GO" id="GO:0000156">
    <property type="term" value="F:phosphorelay response regulator activity"/>
    <property type="evidence" value="ECO:0007669"/>
    <property type="project" value="TreeGrafter"/>
</dbReference>
<dbReference type="GO" id="GO:0005829">
    <property type="term" value="C:cytosol"/>
    <property type="evidence" value="ECO:0007669"/>
    <property type="project" value="TreeGrafter"/>
</dbReference>
<dbReference type="Gene3D" id="1.10.10.10">
    <property type="entry name" value="Winged helix-like DNA-binding domain superfamily/Winged helix DNA-binding domain"/>
    <property type="match status" value="1"/>
</dbReference>
<dbReference type="InterPro" id="IPR036388">
    <property type="entry name" value="WH-like_DNA-bd_sf"/>
</dbReference>
<dbReference type="PANTHER" id="PTHR48111:SF1">
    <property type="entry name" value="TWO-COMPONENT RESPONSE REGULATOR ORR33"/>
    <property type="match status" value="1"/>
</dbReference>
<dbReference type="InterPro" id="IPR016032">
    <property type="entry name" value="Sig_transdc_resp-reg_C-effctor"/>
</dbReference>
<comment type="caution">
    <text evidence="10">The sequence shown here is derived from an EMBL/GenBank/DDBJ whole genome shotgun (WGS) entry which is preliminary data.</text>
</comment>
<dbReference type="InterPro" id="IPR001789">
    <property type="entry name" value="Sig_transdc_resp-reg_receiver"/>
</dbReference>
<keyword evidence="3" id="KW-0805">Transcription regulation</keyword>
<dbReference type="Pfam" id="PF00072">
    <property type="entry name" value="Response_reg"/>
    <property type="match status" value="1"/>
</dbReference>
<dbReference type="SUPFAM" id="SSF46894">
    <property type="entry name" value="C-terminal effector domain of the bipartite response regulators"/>
    <property type="match status" value="1"/>
</dbReference>
<dbReference type="GO" id="GO:0032993">
    <property type="term" value="C:protein-DNA complex"/>
    <property type="evidence" value="ECO:0007669"/>
    <property type="project" value="TreeGrafter"/>
</dbReference>
<reference evidence="10" key="1">
    <citation type="submission" date="2021-02" db="EMBL/GenBank/DDBJ databases">
        <title>Genome-Resolved Metagenomics of a Microbial Community Performing Photosynthetic Biological Nutrient Removal.</title>
        <authorList>
            <person name="Mcdaniel E.A."/>
        </authorList>
    </citation>
    <scope>NUCLEOTIDE SEQUENCE</scope>
    <source>
        <strain evidence="10">UWPOB_OBS1</strain>
    </source>
</reference>
<feature type="domain" description="Response regulatory" evidence="8">
    <location>
        <begin position="3"/>
        <end position="117"/>
    </location>
</feature>
<dbReference type="PROSITE" id="PS51755">
    <property type="entry name" value="OMPR_PHOB"/>
    <property type="match status" value="1"/>
</dbReference>
<feature type="domain" description="OmpR/PhoB-type" evidence="9">
    <location>
        <begin position="125"/>
        <end position="223"/>
    </location>
</feature>
<dbReference type="GO" id="GO:0000976">
    <property type="term" value="F:transcription cis-regulatory region binding"/>
    <property type="evidence" value="ECO:0007669"/>
    <property type="project" value="TreeGrafter"/>
</dbReference>
<keyword evidence="2" id="KW-0902">Two-component regulatory system</keyword>
<dbReference type="AlphaFoldDB" id="A0A8J7TN79"/>
<evidence type="ECO:0000259" key="8">
    <source>
        <dbReference type="PROSITE" id="PS50110"/>
    </source>
</evidence>